<accession>A0A7I4B2R3</accession>
<dbReference type="AlphaFoldDB" id="A0A7I4B2R3"/>
<proteinExistence type="predicted"/>
<reference evidence="2" key="3">
    <citation type="submission" date="2020-12" db="UniProtKB">
        <authorList>
            <consortium name="EnsemblPlants"/>
        </authorList>
    </citation>
    <scope>IDENTIFICATION</scope>
</reference>
<feature type="region of interest" description="Disordered" evidence="1">
    <location>
        <begin position="57"/>
        <end position="77"/>
    </location>
</feature>
<organism evidence="2 3">
    <name type="scientific">Physcomitrium patens</name>
    <name type="common">Spreading-leaved earth moss</name>
    <name type="synonym">Physcomitrella patens</name>
    <dbReference type="NCBI Taxonomy" id="3218"/>
    <lineage>
        <taxon>Eukaryota</taxon>
        <taxon>Viridiplantae</taxon>
        <taxon>Streptophyta</taxon>
        <taxon>Embryophyta</taxon>
        <taxon>Bryophyta</taxon>
        <taxon>Bryophytina</taxon>
        <taxon>Bryopsida</taxon>
        <taxon>Funariidae</taxon>
        <taxon>Funariales</taxon>
        <taxon>Funariaceae</taxon>
        <taxon>Physcomitrium</taxon>
    </lineage>
</organism>
<dbReference type="EnsemblPlants" id="Pp3c16_11850V3.6">
    <property type="protein sequence ID" value="Pp3c16_11850V3.6"/>
    <property type="gene ID" value="Pp3c16_11850"/>
</dbReference>
<keyword evidence="3" id="KW-1185">Reference proteome</keyword>
<reference evidence="2 3" key="2">
    <citation type="journal article" date="2018" name="Plant J.">
        <title>The Physcomitrella patens chromosome-scale assembly reveals moss genome structure and evolution.</title>
        <authorList>
            <person name="Lang D."/>
            <person name="Ullrich K.K."/>
            <person name="Murat F."/>
            <person name="Fuchs J."/>
            <person name="Jenkins J."/>
            <person name="Haas F.B."/>
            <person name="Piednoel M."/>
            <person name="Gundlach H."/>
            <person name="Van Bel M."/>
            <person name="Meyberg R."/>
            <person name="Vives C."/>
            <person name="Morata J."/>
            <person name="Symeonidi A."/>
            <person name="Hiss M."/>
            <person name="Muchero W."/>
            <person name="Kamisugi Y."/>
            <person name="Saleh O."/>
            <person name="Blanc G."/>
            <person name="Decker E.L."/>
            <person name="van Gessel N."/>
            <person name="Grimwood J."/>
            <person name="Hayes R.D."/>
            <person name="Graham S.W."/>
            <person name="Gunter L.E."/>
            <person name="McDaniel S.F."/>
            <person name="Hoernstein S.N.W."/>
            <person name="Larsson A."/>
            <person name="Li F.W."/>
            <person name="Perroud P.F."/>
            <person name="Phillips J."/>
            <person name="Ranjan P."/>
            <person name="Rokshar D.S."/>
            <person name="Rothfels C.J."/>
            <person name="Schneider L."/>
            <person name="Shu S."/>
            <person name="Stevenson D.W."/>
            <person name="Thummler F."/>
            <person name="Tillich M."/>
            <person name="Villarreal Aguilar J.C."/>
            <person name="Widiez T."/>
            <person name="Wong G.K."/>
            <person name="Wymore A."/>
            <person name="Zhang Y."/>
            <person name="Zimmer A.D."/>
            <person name="Quatrano R.S."/>
            <person name="Mayer K.F.X."/>
            <person name="Goodstein D."/>
            <person name="Casacuberta J.M."/>
            <person name="Vandepoele K."/>
            <person name="Reski R."/>
            <person name="Cuming A.C."/>
            <person name="Tuskan G.A."/>
            <person name="Maumus F."/>
            <person name="Salse J."/>
            <person name="Schmutz J."/>
            <person name="Rensing S.A."/>
        </authorList>
    </citation>
    <scope>NUCLEOTIDE SEQUENCE [LARGE SCALE GENOMIC DNA]</scope>
    <source>
        <strain evidence="2 3">cv. Gransden 2004</strain>
    </source>
</reference>
<dbReference type="PANTHER" id="PTHR33924:SF5">
    <property type="entry name" value="CATION-TRANSPORTING ATPASE"/>
    <property type="match status" value="1"/>
</dbReference>
<evidence type="ECO:0000256" key="1">
    <source>
        <dbReference type="SAM" id="MobiDB-lite"/>
    </source>
</evidence>
<name>A0A7I4B2R3_PHYPA</name>
<evidence type="ECO:0000313" key="2">
    <source>
        <dbReference type="EnsemblPlants" id="Pp3c16_11850V3.6"/>
    </source>
</evidence>
<evidence type="ECO:0000313" key="3">
    <source>
        <dbReference type="Proteomes" id="UP000006727"/>
    </source>
</evidence>
<dbReference type="InParanoid" id="A0A7I4B2R3"/>
<dbReference type="EMBL" id="ABEU02000016">
    <property type="status" value="NOT_ANNOTATED_CDS"/>
    <property type="molecule type" value="Genomic_DNA"/>
</dbReference>
<gene>
    <name evidence="2" type="primary">LOC112293889</name>
</gene>
<reference evidence="2 3" key="1">
    <citation type="journal article" date="2008" name="Science">
        <title>The Physcomitrella genome reveals evolutionary insights into the conquest of land by plants.</title>
        <authorList>
            <person name="Rensing S."/>
            <person name="Lang D."/>
            <person name="Zimmer A."/>
            <person name="Terry A."/>
            <person name="Salamov A."/>
            <person name="Shapiro H."/>
            <person name="Nishiyama T."/>
            <person name="Perroud P.-F."/>
            <person name="Lindquist E."/>
            <person name="Kamisugi Y."/>
            <person name="Tanahashi T."/>
            <person name="Sakakibara K."/>
            <person name="Fujita T."/>
            <person name="Oishi K."/>
            <person name="Shin-I T."/>
            <person name="Kuroki Y."/>
            <person name="Toyoda A."/>
            <person name="Suzuki Y."/>
            <person name="Hashimoto A."/>
            <person name="Yamaguchi K."/>
            <person name="Sugano A."/>
            <person name="Kohara Y."/>
            <person name="Fujiyama A."/>
            <person name="Anterola A."/>
            <person name="Aoki S."/>
            <person name="Ashton N."/>
            <person name="Barbazuk W.B."/>
            <person name="Barker E."/>
            <person name="Bennetzen J."/>
            <person name="Bezanilla M."/>
            <person name="Blankenship R."/>
            <person name="Cho S.H."/>
            <person name="Dutcher S."/>
            <person name="Estelle M."/>
            <person name="Fawcett J.A."/>
            <person name="Gundlach H."/>
            <person name="Hanada K."/>
            <person name="Heyl A."/>
            <person name="Hicks K.A."/>
            <person name="Hugh J."/>
            <person name="Lohr M."/>
            <person name="Mayer K."/>
            <person name="Melkozernov A."/>
            <person name="Murata T."/>
            <person name="Nelson D."/>
            <person name="Pils B."/>
            <person name="Prigge M."/>
            <person name="Reiss B."/>
            <person name="Renner T."/>
            <person name="Rombauts S."/>
            <person name="Rushton P."/>
            <person name="Sanderfoot A."/>
            <person name="Schween G."/>
            <person name="Shiu S.-H."/>
            <person name="Stueber K."/>
            <person name="Theodoulou F.L."/>
            <person name="Tu H."/>
            <person name="Van de Peer Y."/>
            <person name="Verrier P.J."/>
            <person name="Waters E."/>
            <person name="Wood A."/>
            <person name="Yang L."/>
            <person name="Cove D."/>
            <person name="Cuming A."/>
            <person name="Hasebe M."/>
            <person name="Lucas S."/>
            <person name="Mishler D.B."/>
            <person name="Reski R."/>
            <person name="Grigoriev I."/>
            <person name="Quatrano R.S."/>
            <person name="Boore J.L."/>
        </authorList>
    </citation>
    <scope>NUCLEOTIDE SEQUENCE [LARGE SCALE GENOMIC DNA]</scope>
    <source>
        <strain evidence="2 3">cv. Gransden 2004</strain>
    </source>
</reference>
<dbReference type="Gramene" id="Pp3c16_11850V3.6">
    <property type="protein sequence ID" value="Pp3c16_11850V3.6"/>
    <property type="gene ID" value="Pp3c16_11850"/>
</dbReference>
<protein>
    <submittedName>
        <fullName evidence="2">Uncharacterized protein</fullName>
    </submittedName>
</protein>
<sequence>MAPGSSVYENNVVKDQEGVWRENTPQEVVTSGNMGMLADVDVNRFVNCDSNQQSWPALSKTILPPPKKRNHPATGQPASVVKCMDCKENKSDRGGSITSRISSLSPGTKRKMLGYAADGSIPPLPPRQKRVKKVSKLSSGENKLCTKFARSVEPSGLLGDLKPGIMRQQTRTRTEVHALLSAVVGDLLHRDTLPAPEVSCRELQVNDSSSEQIEESAIECSGLRNSTEEDFEHREGSALGESVDNYIGLLGTVREQDNPESSECADVEDGPFDIGLRKCKGLLNTHDRTSGFVPFQRNGLHSCTRTTPMLPIESRLLTADQRDSTGHNQQAHLPFCMNQEYDSTLISSREACTAEAFKCKQEDLEEDTCKYPFDFSSLIEDVGSLGHEDGTLLQQQESKLPVSVAAANVAPCWLELLSQDVKGRLAALKSSKRRVGSVIFSGDLDLDAPLLPGGVTSTLTPNLGDGLLLVDSWRKVFESMDRALTLEGEKLESWLQQIQVMQSECQRDMSTSSNISLPTLSEPTPPRTQDIQQMAAPLAAASIMSPAGFAS</sequence>
<dbReference type="PANTHER" id="PTHR33924">
    <property type="entry name" value="CATION-TRANSPORTING ATPASE"/>
    <property type="match status" value="1"/>
</dbReference>
<dbReference type="Proteomes" id="UP000006727">
    <property type="component" value="Chromosome 16"/>
</dbReference>